<proteinExistence type="predicted"/>
<feature type="region of interest" description="Disordered" evidence="1">
    <location>
        <begin position="90"/>
        <end position="111"/>
    </location>
</feature>
<dbReference type="EMBL" id="RPDH01000001">
    <property type="protein sequence ID" value="RPE13336.1"/>
    <property type="molecule type" value="Genomic_DNA"/>
</dbReference>
<dbReference type="RefSeq" id="WP_123845853.1">
    <property type="nucleotide sequence ID" value="NZ_RPDH01000001.1"/>
</dbReference>
<gene>
    <name evidence="2" type="ORF">EGT74_07350</name>
</gene>
<keyword evidence="3" id="KW-1185">Reference proteome</keyword>
<feature type="compositionally biased region" description="Basic and acidic residues" evidence="1">
    <location>
        <begin position="90"/>
        <end position="99"/>
    </location>
</feature>
<comment type="caution">
    <text evidence="2">The sequence shown here is derived from an EMBL/GenBank/DDBJ whole genome shotgun (WGS) entry which is preliminary data.</text>
</comment>
<evidence type="ECO:0000313" key="3">
    <source>
        <dbReference type="Proteomes" id="UP000278351"/>
    </source>
</evidence>
<evidence type="ECO:0000313" key="2">
    <source>
        <dbReference type="EMBL" id="RPE13336.1"/>
    </source>
</evidence>
<accession>A0A3N4PZP7</accession>
<dbReference type="AlphaFoldDB" id="A0A3N4PZP7"/>
<reference evidence="2 3" key="1">
    <citation type="submission" date="2018-11" db="EMBL/GenBank/DDBJ databases">
        <title>Chitinophaga lutea sp.nov., isolate from arsenic contaminated soil.</title>
        <authorList>
            <person name="Zong Y."/>
        </authorList>
    </citation>
    <scope>NUCLEOTIDE SEQUENCE [LARGE SCALE GENOMIC DNA]</scope>
    <source>
        <strain evidence="2 3">ZY74</strain>
    </source>
</reference>
<dbReference type="OrthoDB" id="711735at2"/>
<name>A0A3N4PZP7_9BACT</name>
<evidence type="ECO:0000256" key="1">
    <source>
        <dbReference type="SAM" id="MobiDB-lite"/>
    </source>
</evidence>
<dbReference type="Proteomes" id="UP000278351">
    <property type="component" value="Unassembled WGS sequence"/>
</dbReference>
<organism evidence="2 3">
    <name type="scientific">Chitinophaga lutea</name>
    <dbReference type="NCBI Taxonomy" id="2488634"/>
    <lineage>
        <taxon>Bacteria</taxon>
        <taxon>Pseudomonadati</taxon>
        <taxon>Bacteroidota</taxon>
        <taxon>Chitinophagia</taxon>
        <taxon>Chitinophagales</taxon>
        <taxon>Chitinophagaceae</taxon>
        <taxon>Chitinophaga</taxon>
    </lineage>
</organism>
<protein>
    <submittedName>
        <fullName evidence="2">Uncharacterized protein</fullName>
    </submittedName>
</protein>
<sequence>MEDRYLQQTGAWLQENAGIRVPAAVSMADLEKILAEKLEILVERDFQQFVLLLYQVDVSERKVKEILAAQNYPDVFISIARLIISRQTEKIKSREKYKQPPENLPDDEEKW</sequence>